<keyword evidence="1" id="KW-0472">Membrane</keyword>
<dbReference type="Proteomes" id="UP000680656">
    <property type="component" value="Chromosome"/>
</dbReference>
<dbReference type="GeneID" id="65097676"/>
<dbReference type="EMBL" id="CP075546">
    <property type="protein sequence ID" value="QVV87827.1"/>
    <property type="molecule type" value="Genomic_DNA"/>
</dbReference>
<feature type="transmembrane region" description="Helical" evidence="1">
    <location>
        <begin position="24"/>
        <end position="43"/>
    </location>
</feature>
<keyword evidence="1" id="KW-1133">Transmembrane helix</keyword>
<keyword evidence="1" id="KW-0812">Transmembrane</keyword>
<name>A0A8E7AZV6_9EURY</name>
<evidence type="ECO:0000313" key="3">
    <source>
        <dbReference type="Proteomes" id="UP000680656"/>
    </source>
</evidence>
<accession>A0A8E7AZV6</accession>
<dbReference type="RefSeq" id="WP_214418646.1">
    <property type="nucleotide sequence ID" value="NZ_CP075546.1"/>
</dbReference>
<protein>
    <submittedName>
        <fullName evidence="2">Uncharacterized protein</fullName>
    </submittedName>
</protein>
<gene>
    <name evidence="2" type="ORF">KHC33_10790</name>
</gene>
<sequence length="181" mass="20188">MSGKKSGNILLVVSITMQAPRKDILIPLLLLAVITFIMIFSGGCGCNQIFTVENLSHQNYSTITSIPSSGVLEVYHFHETKQCYSCRVLGELAKETMNTSFMQEMDEGKIFFRSVNIQLPENAEIVSRFVPTSSSLMIGYTDEAGFHAENQIQLWYKLGDKIAFGEELSGVIRKRLSTVHA</sequence>
<evidence type="ECO:0000313" key="2">
    <source>
        <dbReference type="EMBL" id="QVV87827.1"/>
    </source>
</evidence>
<proteinExistence type="predicted"/>
<dbReference type="AlphaFoldDB" id="A0A8E7AZV6"/>
<dbReference type="InterPro" id="IPR047698">
    <property type="entry name" value="ArsF-like"/>
</dbReference>
<evidence type="ECO:0000256" key="1">
    <source>
        <dbReference type="SAM" id="Phobius"/>
    </source>
</evidence>
<reference evidence="2 3" key="1">
    <citation type="submission" date="2021-05" db="EMBL/GenBank/DDBJ databases">
        <title>A novel Methanospirillum isolate from a pyrite-forming mixed culture.</title>
        <authorList>
            <person name="Bunk B."/>
            <person name="Sproer C."/>
            <person name="Spring S."/>
            <person name="Pester M."/>
        </authorList>
    </citation>
    <scope>NUCLEOTIDE SEQUENCE [LARGE SCALE GENOMIC DNA]</scope>
    <source>
        <strain evidence="2 3">J.3.6.1-F.2.7.3</strain>
    </source>
</reference>
<organism evidence="2 3">
    <name type="scientific">Methanospirillum purgamenti</name>
    <dbReference type="NCBI Taxonomy" id="2834276"/>
    <lineage>
        <taxon>Archaea</taxon>
        <taxon>Methanobacteriati</taxon>
        <taxon>Methanobacteriota</taxon>
        <taxon>Stenosarchaea group</taxon>
        <taxon>Methanomicrobia</taxon>
        <taxon>Methanomicrobiales</taxon>
        <taxon>Methanospirillaceae</taxon>
        <taxon>Methanospirillum</taxon>
    </lineage>
</organism>
<dbReference type="KEGG" id="mrtj:KHC33_10790"/>
<dbReference type="NCBIfam" id="NF040494">
    <property type="entry name" value="nitrored_ArsF"/>
    <property type="match status" value="1"/>
</dbReference>
<keyword evidence="3" id="KW-1185">Reference proteome</keyword>